<dbReference type="InterPro" id="IPR016186">
    <property type="entry name" value="C-type_lectin-like/link_sf"/>
</dbReference>
<evidence type="ECO:0000256" key="12">
    <source>
        <dbReference type="SAM" id="SignalP"/>
    </source>
</evidence>
<dbReference type="AlphaFoldDB" id="A0AAN8KYZ9"/>
<comment type="subcellular location">
    <subcellularLocation>
        <location evidence="1">Membrane</location>
        <topology evidence="1">Single-pass membrane protein</topology>
    </subcellularLocation>
</comment>
<keyword evidence="8" id="KW-0325">Glycoprotein</keyword>
<evidence type="ECO:0000256" key="2">
    <source>
        <dbReference type="ARBA" id="ARBA00022692"/>
    </source>
</evidence>
<dbReference type="InterPro" id="IPR043210">
    <property type="entry name" value="CD44_antigen-like"/>
</dbReference>
<organism evidence="14 15">
    <name type="scientific">Coregonus suidteri</name>
    <dbReference type="NCBI Taxonomy" id="861788"/>
    <lineage>
        <taxon>Eukaryota</taxon>
        <taxon>Metazoa</taxon>
        <taxon>Chordata</taxon>
        <taxon>Craniata</taxon>
        <taxon>Vertebrata</taxon>
        <taxon>Euteleostomi</taxon>
        <taxon>Actinopterygii</taxon>
        <taxon>Neopterygii</taxon>
        <taxon>Teleostei</taxon>
        <taxon>Protacanthopterygii</taxon>
        <taxon>Salmoniformes</taxon>
        <taxon>Salmonidae</taxon>
        <taxon>Coregoninae</taxon>
        <taxon>Coregonus</taxon>
    </lineage>
</organism>
<name>A0AAN8KYZ9_9TELE</name>
<evidence type="ECO:0000256" key="5">
    <source>
        <dbReference type="ARBA" id="ARBA00023136"/>
    </source>
</evidence>
<sequence length="328" mass="35978">MMQVWILSLLLPLTLAFSGLHVDPSKIHAFPDSQIAGVFLVSYTNALNQLTYAFNASEAREVCWSLGVTMASNSQVEEAQRLGLETCRFGWIDEHFAVIPRIEASKTCGQNQTGVIKWRASVTKLFDVFCFVASVRQLEDTTTDIPLTTQEQQEGPHPSPSGAASFPSTSLSPVITHLVRSTQSARPTSQSRSSLLSLSIFSDNPEEVEVELPQSMSSANSSIGAVSKALVITSTFVLLLTAMAILWYFRTNNGLKTILPCWDVEQQKEYIETEECAAHTCMKDTKEAQTEAEAKAEPEEDVCKETANDVSVNISDETNTDSALETEP</sequence>
<evidence type="ECO:0000259" key="13">
    <source>
        <dbReference type="PROSITE" id="PS50963"/>
    </source>
</evidence>
<protein>
    <recommendedName>
        <fullName evidence="13">Link domain-containing protein</fullName>
    </recommendedName>
</protein>
<feature type="chain" id="PRO_5042976770" description="Link domain-containing protein" evidence="12">
    <location>
        <begin position="17"/>
        <end position="328"/>
    </location>
</feature>
<dbReference type="GO" id="GO:0005540">
    <property type="term" value="F:hyaluronic acid binding"/>
    <property type="evidence" value="ECO:0007669"/>
    <property type="project" value="InterPro"/>
</dbReference>
<keyword evidence="2 11" id="KW-0812">Transmembrane</keyword>
<evidence type="ECO:0000313" key="15">
    <source>
        <dbReference type="Proteomes" id="UP001356427"/>
    </source>
</evidence>
<evidence type="ECO:0000256" key="9">
    <source>
        <dbReference type="PROSITE-ProRule" id="PRU00323"/>
    </source>
</evidence>
<dbReference type="Proteomes" id="UP001356427">
    <property type="component" value="Unassembled WGS sequence"/>
</dbReference>
<evidence type="ECO:0000313" key="14">
    <source>
        <dbReference type="EMBL" id="KAK6294595.1"/>
    </source>
</evidence>
<comment type="caution">
    <text evidence="14">The sequence shown here is derived from an EMBL/GenBank/DDBJ whole genome shotgun (WGS) entry which is preliminary data.</text>
</comment>
<dbReference type="GO" id="GO:0004888">
    <property type="term" value="F:transmembrane signaling receptor activity"/>
    <property type="evidence" value="ECO:0007669"/>
    <property type="project" value="TreeGrafter"/>
</dbReference>
<dbReference type="PANTHER" id="PTHR10225">
    <property type="entry name" value="HYALURONAN RECEPTOR"/>
    <property type="match status" value="1"/>
</dbReference>
<dbReference type="PRINTS" id="PR01265">
    <property type="entry name" value="LINKMODULE"/>
</dbReference>
<accession>A0AAN8KYZ9</accession>
<keyword evidence="7" id="KW-0675">Receptor</keyword>
<evidence type="ECO:0000256" key="3">
    <source>
        <dbReference type="ARBA" id="ARBA00022729"/>
    </source>
</evidence>
<dbReference type="EMBL" id="JAGTTL010000035">
    <property type="protein sequence ID" value="KAK6294595.1"/>
    <property type="molecule type" value="Genomic_DNA"/>
</dbReference>
<dbReference type="InterPro" id="IPR016187">
    <property type="entry name" value="CTDL_fold"/>
</dbReference>
<feature type="domain" description="Link" evidence="13">
    <location>
        <begin position="37"/>
        <end position="132"/>
    </location>
</feature>
<evidence type="ECO:0000256" key="11">
    <source>
        <dbReference type="SAM" id="Phobius"/>
    </source>
</evidence>
<comment type="caution">
    <text evidence="9">Lacks conserved residue(s) required for the propagation of feature annotation.</text>
</comment>
<keyword evidence="4 11" id="KW-1133">Transmembrane helix</keyword>
<dbReference type="SMART" id="SM00445">
    <property type="entry name" value="LINK"/>
    <property type="match status" value="1"/>
</dbReference>
<dbReference type="GO" id="GO:0005886">
    <property type="term" value="C:plasma membrane"/>
    <property type="evidence" value="ECO:0007669"/>
    <property type="project" value="TreeGrafter"/>
</dbReference>
<feature type="signal peptide" evidence="12">
    <location>
        <begin position="1"/>
        <end position="16"/>
    </location>
</feature>
<keyword evidence="3 12" id="KW-0732">Signal</keyword>
<dbReference type="PROSITE" id="PS01241">
    <property type="entry name" value="LINK_1"/>
    <property type="match status" value="1"/>
</dbReference>
<keyword evidence="5 11" id="KW-0472">Membrane</keyword>
<dbReference type="Pfam" id="PF00193">
    <property type="entry name" value="Xlink"/>
    <property type="match status" value="1"/>
</dbReference>
<dbReference type="SUPFAM" id="SSF56436">
    <property type="entry name" value="C-type lectin-like"/>
    <property type="match status" value="1"/>
</dbReference>
<feature type="disulfide bond" evidence="9">
    <location>
        <begin position="87"/>
        <end position="108"/>
    </location>
</feature>
<feature type="transmembrane region" description="Helical" evidence="11">
    <location>
        <begin position="229"/>
        <end position="249"/>
    </location>
</feature>
<dbReference type="InterPro" id="IPR000538">
    <property type="entry name" value="Link_dom"/>
</dbReference>
<evidence type="ECO:0000256" key="4">
    <source>
        <dbReference type="ARBA" id="ARBA00022989"/>
    </source>
</evidence>
<evidence type="ECO:0000256" key="7">
    <source>
        <dbReference type="ARBA" id="ARBA00023170"/>
    </source>
</evidence>
<evidence type="ECO:0000256" key="6">
    <source>
        <dbReference type="ARBA" id="ARBA00023157"/>
    </source>
</evidence>
<reference evidence="14 15" key="1">
    <citation type="submission" date="2021-04" db="EMBL/GenBank/DDBJ databases">
        <authorList>
            <person name="De Guttry C."/>
            <person name="Zahm M."/>
            <person name="Klopp C."/>
            <person name="Cabau C."/>
            <person name="Louis A."/>
            <person name="Berthelot C."/>
            <person name="Parey E."/>
            <person name="Roest Crollius H."/>
            <person name="Montfort J."/>
            <person name="Robinson-Rechavi M."/>
            <person name="Bucao C."/>
            <person name="Bouchez O."/>
            <person name="Gislard M."/>
            <person name="Lluch J."/>
            <person name="Milhes M."/>
            <person name="Lampietro C."/>
            <person name="Lopez Roques C."/>
            <person name="Donnadieu C."/>
            <person name="Braasch I."/>
            <person name="Desvignes T."/>
            <person name="Postlethwait J."/>
            <person name="Bobe J."/>
            <person name="Wedekind C."/>
            <person name="Guiguen Y."/>
        </authorList>
    </citation>
    <scope>NUCLEOTIDE SEQUENCE [LARGE SCALE GENOMIC DNA]</scope>
    <source>
        <strain evidence="14">Cs_M1</strain>
        <tissue evidence="14">Blood</tissue>
    </source>
</reference>
<feature type="region of interest" description="Disordered" evidence="10">
    <location>
        <begin position="290"/>
        <end position="328"/>
    </location>
</feature>
<gene>
    <name evidence="14" type="ORF">J4Q44_G00354250</name>
</gene>
<keyword evidence="6 9" id="KW-1015">Disulfide bond</keyword>
<dbReference type="GO" id="GO:0007155">
    <property type="term" value="P:cell adhesion"/>
    <property type="evidence" value="ECO:0007669"/>
    <property type="project" value="InterPro"/>
</dbReference>
<keyword evidence="15" id="KW-1185">Reference proteome</keyword>
<evidence type="ECO:0000256" key="10">
    <source>
        <dbReference type="SAM" id="MobiDB-lite"/>
    </source>
</evidence>
<dbReference type="PROSITE" id="PS50963">
    <property type="entry name" value="LINK_2"/>
    <property type="match status" value="1"/>
</dbReference>
<feature type="compositionally biased region" description="Polar residues" evidence="10">
    <location>
        <begin position="308"/>
        <end position="328"/>
    </location>
</feature>
<feature type="compositionally biased region" description="Basic and acidic residues" evidence="10">
    <location>
        <begin position="290"/>
        <end position="307"/>
    </location>
</feature>
<evidence type="ECO:0000256" key="1">
    <source>
        <dbReference type="ARBA" id="ARBA00004167"/>
    </source>
</evidence>
<proteinExistence type="predicted"/>
<evidence type="ECO:0000256" key="8">
    <source>
        <dbReference type="ARBA" id="ARBA00023180"/>
    </source>
</evidence>
<dbReference type="PANTHER" id="PTHR10225:SF2">
    <property type="entry name" value="LYMPHATIC VESSEL ENDOTHELIAL HYALURONIC ACID RECEPTOR 1"/>
    <property type="match status" value="1"/>
</dbReference>
<dbReference type="Gene3D" id="3.10.100.10">
    <property type="entry name" value="Mannose-Binding Protein A, subunit A"/>
    <property type="match status" value="1"/>
</dbReference>